<evidence type="ECO:0000313" key="2">
    <source>
        <dbReference type="EMBL" id="QRR01705.1"/>
    </source>
</evidence>
<evidence type="ECO:0000313" key="3">
    <source>
        <dbReference type="Proteomes" id="UP000612680"/>
    </source>
</evidence>
<sequence>MRKWLLYAGMVITLFVSGCNDNGNINTTTIIDANFQTGVDGWTPGFSEFSTDTDSATLQTAAGVARLPKGLDTTQYAMRMQAQNGSDDMFMFLKKKVSGFVPNQTYNINIELTLGTQYPAASMGTGGSPGSSVYLKAGASPIEPVVKLDKGFYHFSLDKGQQSQAGKDAVLLGDVANGEEDFVYRLVQRSNAGKPISVKANAAGEIWFFVGTDSGFEGLSIFYYDRIRITATEQLQD</sequence>
<reference evidence="2 3" key="1">
    <citation type="submission" date="2020-06" db="EMBL/GenBank/DDBJ databases">
        <title>Dyadobacter sandarakinus sp. nov., isolated from the soil of the Arctic Yellow River Station.</title>
        <authorList>
            <person name="Zhang Y."/>
            <person name="Peng F."/>
        </authorList>
    </citation>
    <scope>NUCLEOTIDE SEQUENCE [LARGE SCALE GENOMIC DNA]</scope>
    <source>
        <strain evidence="2 3">Q3-56</strain>
    </source>
</reference>
<dbReference type="RefSeq" id="WP_204655593.1">
    <property type="nucleotide sequence ID" value="NZ_CP056775.1"/>
</dbReference>
<evidence type="ECO:0008006" key="4">
    <source>
        <dbReference type="Google" id="ProtNLM"/>
    </source>
</evidence>
<feature type="signal peptide" evidence="1">
    <location>
        <begin position="1"/>
        <end position="18"/>
    </location>
</feature>
<proteinExistence type="predicted"/>
<evidence type="ECO:0000256" key="1">
    <source>
        <dbReference type="SAM" id="SignalP"/>
    </source>
</evidence>
<name>A0ABX7I7E1_9BACT</name>
<gene>
    <name evidence="2" type="ORF">HWI92_12690</name>
</gene>
<protein>
    <recommendedName>
        <fullName evidence="4">Lipoprotein</fullName>
    </recommendedName>
</protein>
<organism evidence="2 3">
    <name type="scientific">Dyadobacter sandarakinus</name>
    <dbReference type="NCBI Taxonomy" id="2747268"/>
    <lineage>
        <taxon>Bacteria</taxon>
        <taxon>Pseudomonadati</taxon>
        <taxon>Bacteroidota</taxon>
        <taxon>Cytophagia</taxon>
        <taxon>Cytophagales</taxon>
        <taxon>Spirosomataceae</taxon>
        <taxon>Dyadobacter</taxon>
    </lineage>
</organism>
<feature type="chain" id="PRO_5045894623" description="Lipoprotein" evidence="1">
    <location>
        <begin position="19"/>
        <end position="237"/>
    </location>
</feature>
<keyword evidence="3" id="KW-1185">Reference proteome</keyword>
<accession>A0ABX7I7E1</accession>
<dbReference type="Proteomes" id="UP000612680">
    <property type="component" value="Chromosome"/>
</dbReference>
<dbReference type="PROSITE" id="PS51257">
    <property type="entry name" value="PROKAR_LIPOPROTEIN"/>
    <property type="match status" value="1"/>
</dbReference>
<keyword evidence="1" id="KW-0732">Signal</keyword>
<dbReference type="EMBL" id="CP056775">
    <property type="protein sequence ID" value="QRR01705.1"/>
    <property type="molecule type" value="Genomic_DNA"/>
</dbReference>